<keyword evidence="7" id="KW-1185">Reference proteome</keyword>
<evidence type="ECO:0000313" key="6">
    <source>
        <dbReference type="EMBL" id="RPA80923.1"/>
    </source>
</evidence>
<dbReference type="AlphaFoldDB" id="A0A3N4I489"/>
<evidence type="ECO:0000256" key="4">
    <source>
        <dbReference type="ARBA" id="ARBA00023136"/>
    </source>
</evidence>
<evidence type="ECO:0000256" key="5">
    <source>
        <dbReference type="SAM" id="Phobius"/>
    </source>
</evidence>
<dbReference type="GO" id="GO:0016020">
    <property type="term" value="C:membrane"/>
    <property type="evidence" value="ECO:0007669"/>
    <property type="project" value="UniProtKB-SubCell"/>
</dbReference>
<feature type="transmembrane region" description="Helical" evidence="5">
    <location>
        <begin position="555"/>
        <end position="576"/>
    </location>
</feature>
<organism evidence="6 7">
    <name type="scientific">Ascobolus immersus RN42</name>
    <dbReference type="NCBI Taxonomy" id="1160509"/>
    <lineage>
        <taxon>Eukaryota</taxon>
        <taxon>Fungi</taxon>
        <taxon>Dikarya</taxon>
        <taxon>Ascomycota</taxon>
        <taxon>Pezizomycotina</taxon>
        <taxon>Pezizomycetes</taxon>
        <taxon>Pezizales</taxon>
        <taxon>Ascobolaceae</taxon>
        <taxon>Ascobolus</taxon>
    </lineage>
</organism>
<dbReference type="OrthoDB" id="3231000at2759"/>
<keyword evidence="4 5" id="KW-0472">Membrane</keyword>
<dbReference type="EMBL" id="ML119684">
    <property type="protein sequence ID" value="RPA80923.1"/>
    <property type="molecule type" value="Genomic_DNA"/>
</dbReference>
<sequence length="647" mass="72246">METSEAFSARHSGFEYNRKLSELTNHLPHLSVAQFHALSQFGTSRYLDGSKLQCPDHRIVVTTVDIAAGTDGSGFQTSSKTSYLEDSKFSKANSSISNGRLLRVVIAENLAPGLATERLGKKYNVDPQVFADYLVGADLGLGPGAYYRGSSSGMTSLRNRHITVQWSRLVALNKEAPPLSDIKEYQAMTSFAVPYVFRTRYRLMNIFRSWRNSMELVHIPDPSDVTGMHDVVALDEKATLSWVESNDDAVSTVLLLTDPIPHIQQSSDNKHSIMQAELEPHDYGAPIVKPLATRGNWDPVLQLDLSQEHESIQVLGQAFSRTYTQSTGQTIQQWVKEHYESVPDSLEPLSPSNAGNVPKVSSQSDIVAIMLFTIVLRDSWHILACISSQLQRLHQTSQEPEVIVKELTSIQTLLGTYRAELHKLHQAASTGLQAIHTIVSYPPSHRKRSFPRIALGSAYRPSIINGLPTSVSEEAKECFEDLLALQKEIEVQQAAVQEVSSHLMSTMSIIESQKAIGEAESVTKLTEMAFFFLPLGFSASIFGMQIKEFENNVSIYVWVVTAIAAVAGSYIVRLVVRSRFLTRQKRRLMRKLRRHGGGADSDAPIPSTAIFKLLWAFLEYEVWGGARRLFQWRPKKKQRVATMEVVE</sequence>
<evidence type="ECO:0000256" key="1">
    <source>
        <dbReference type="ARBA" id="ARBA00004141"/>
    </source>
</evidence>
<evidence type="ECO:0008006" key="8">
    <source>
        <dbReference type="Google" id="ProtNLM"/>
    </source>
</evidence>
<gene>
    <name evidence="6" type="ORF">BJ508DRAFT_124442</name>
</gene>
<dbReference type="Gene3D" id="1.20.58.340">
    <property type="entry name" value="Magnesium transport protein CorA, transmembrane region"/>
    <property type="match status" value="1"/>
</dbReference>
<proteinExistence type="predicted"/>
<reference evidence="6 7" key="1">
    <citation type="journal article" date="2018" name="Nat. Ecol. Evol.">
        <title>Pezizomycetes genomes reveal the molecular basis of ectomycorrhizal truffle lifestyle.</title>
        <authorList>
            <person name="Murat C."/>
            <person name="Payen T."/>
            <person name="Noel B."/>
            <person name="Kuo A."/>
            <person name="Morin E."/>
            <person name="Chen J."/>
            <person name="Kohler A."/>
            <person name="Krizsan K."/>
            <person name="Balestrini R."/>
            <person name="Da Silva C."/>
            <person name="Montanini B."/>
            <person name="Hainaut M."/>
            <person name="Levati E."/>
            <person name="Barry K.W."/>
            <person name="Belfiori B."/>
            <person name="Cichocki N."/>
            <person name="Clum A."/>
            <person name="Dockter R.B."/>
            <person name="Fauchery L."/>
            <person name="Guy J."/>
            <person name="Iotti M."/>
            <person name="Le Tacon F."/>
            <person name="Lindquist E.A."/>
            <person name="Lipzen A."/>
            <person name="Malagnac F."/>
            <person name="Mello A."/>
            <person name="Molinier V."/>
            <person name="Miyauchi S."/>
            <person name="Poulain J."/>
            <person name="Riccioni C."/>
            <person name="Rubini A."/>
            <person name="Sitrit Y."/>
            <person name="Splivallo R."/>
            <person name="Traeger S."/>
            <person name="Wang M."/>
            <person name="Zifcakova L."/>
            <person name="Wipf D."/>
            <person name="Zambonelli A."/>
            <person name="Paolocci F."/>
            <person name="Nowrousian M."/>
            <person name="Ottonello S."/>
            <person name="Baldrian P."/>
            <person name="Spatafora J.W."/>
            <person name="Henrissat B."/>
            <person name="Nagy L.G."/>
            <person name="Aury J.M."/>
            <person name="Wincker P."/>
            <person name="Grigoriev I.V."/>
            <person name="Bonfante P."/>
            <person name="Martin F.M."/>
        </authorList>
    </citation>
    <scope>NUCLEOTIDE SEQUENCE [LARGE SCALE GENOMIC DNA]</scope>
    <source>
        <strain evidence="6 7">RN42</strain>
    </source>
</reference>
<protein>
    <recommendedName>
        <fullName evidence="8">Cora-domain-containing protein</fullName>
    </recommendedName>
</protein>
<accession>A0A3N4I489</accession>
<name>A0A3N4I489_ASCIM</name>
<dbReference type="InterPro" id="IPR045863">
    <property type="entry name" value="CorA_TM1_TM2"/>
</dbReference>
<keyword evidence="2 5" id="KW-0812">Transmembrane</keyword>
<dbReference type="SUPFAM" id="SSF144083">
    <property type="entry name" value="Magnesium transport protein CorA, transmembrane region"/>
    <property type="match status" value="1"/>
</dbReference>
<dbReference type="Proteomes" id="UP000275078">
    <property type="component" value="Unassembled WGS sequence"/>
</dbReference>
<evidence type="ECO:0000256" key="3">
    <source>
        <dbReference type="ARBA" id="ARBA00022989"/>
    </source>
</evidence>
<comment type="subcellular location">
    <subcellularLocation>
        <location evidence="1">Membrane</location>
        <topology evidence="1">Multi-pass membrane protein</topology>
    </subcellularLocation>
</comment>
<evidence type="ECO:0000256" key="2">
    <source>
        <dbReference type="ARBA" id="ARBA00022692"/>
    </source>
</evidence>
<dbReference type="STRING" id="1160509.A0A3N4I489"/>
<evidence type="ECO:0000313" key="7">
    <source>
        <dbReference type="Proteomes" id="UP000275078"/>
    </source>
</evidence>
<keyword evidence="3 5" id="KW-1133">Transmembrane helix</keyword>